<dbReference type="RefSeq" id="WP_109245586.1">
    <property type="nucleotide sequence ID" value="NZ_BFFO01000003.1"/>
</dbReference>
<dbReference type="PANTHER" id="PTHR36435:SF1">
    <property type="entry name" value="CAAX AMINO TERMINAL PROTEASE FAMILY PROTEIN"/>
    <property type="match status" value="1"/>
</dbReference>
<keyword evidence="3" id="KW-1003">Cell membrane</keyword>
<dbReference type="Pfam" id="PF02517">
    <property type="entry name" value="Rce1-like"/>
    <property type="match status" value="1"/>
</dbReference>
<keyword evidence="4" id="KW-1133">Transmembrane helix</keyword>
<dbReference type="GO" id="GO:0005886">
    <property type="term" value="C:plasma membrane"/>
    <property type="evidence" value="ECO:0007669"/>
    <property type="project" value="UniProtKB-SubCell"/>
</dbReference>
<gene>
    <name evidence="6" type="ORF">NtB2_00643</name>
</gene>
<dbReference type="GO" id="GO:0080120">
    <property type="term" value="P:CAAX-box protein maturation"/>
    <property type="evidence" value="ECO:0007669"/>
    <property type="project" value="UniProtKB-ARBA"/>
</dbReference>
<comment type="caution">
    <text evidence="6">The sequence shown here is derived from an EMBL/GenBank/DDBJ whole genome shotgun (WGS) entry which is preliminary data.</text>
</comment>
<protein>
    <recommendedName>
        <fullName evidence="5">CAAX prenyl protease 2/Lysostaphin resistance protein A-like domain-containing protein</fullName>
    </recommendedName>
</protein>
<dbReference type="InterPro" id="IPR003675">
    <property type="entry name" value="Rce1/LyrA-like_dom"/>
</dbReference>
<feature type="transmembrane region" description="Helical" evidence="4">
    <location>
        <begin position="164"/>
        <end position="182"/>
    </location>
</feature>
<proteinExistence type="inferred from homology"/>
<dbReference type="GO" id="GO:0004175">
    <property type="term" value="F:endopeptidase activity"/>
    <property type="evidence" value="ECO:0007669"/>
    <property type="project" value="UniProtKB-ARBA"/>
</dbReference>
<accession>A0A2R5HJ56</accession>
<feature type="domain" description="CAAX prenyl protease 2/Lysostaphin resistance protein A-like" evidence="5">
    <location>
        <begin position="164"/>
        <end position="250"/>
    </location>
</feature>
<evidence type="ECO:0000313" key="6">
    <source>
        <dbReference type="EMBL" id="GBG96530.1"/>
    </source>
</evidence>
<name>A0A2R5HJ56_9LACT</name>
<evidence type="ECO:0000313" key="7">
    <source>
        <dbReference type="Proteomes" id="UP000245021"/>
    </source>
</evidence>
<evidence type="ECO:0000256" key="3">
    <source>
        <dbReference type="ARBA" id="ARBA00022475"/>
    </source>
</evidence>
<evidence type="ECO:0000259" key="5">
    <source>
        <dbReference type="Pfam" id="PF02517"/>
    </source>
</evidence>
<dbReference type="PANTHER" id="PTHR36435">
    <property type="entry name" value="SLR1288 PROTEIN"/>
    <property type="match status" value="1"/>
</dbReference>
<comment type="subcellular location">
    <subcellularLocation>
        <location evidence="1">Cell membrane</location>
        <topology evidence="1">Multi-pass membrane protein</topology>
    </subcellularLocation>
</comment>
<evidence type="ECO:0000256" key="1">
    <source>
        <dbReference type="ARBA" id="ARBA00004651"/>
    </source>
</evidence>
<keyword evidence="4" id="KW-0472">Membrane</keyword>
<feature type="transmembrane region" description="Helical" evidence="4">
    <location>
        <begin position="194"/>
        <end position="209"/>
    </location>
</feature>
<feature type="transmembrane region" description="Helical" evidence="4">
    <location>
        <begin position="7"/>
        <end position="24"/>
    </location>
</feature>
<dbReference type="AlphaFoldDB" id="A0A2R5HJ56"/>
<feature type="transmembrane region" description="Helical" evidence="4">
    <location>
        <begin position="123"/>
        <end position="144"/>
    </location>
</feature>
<evidence type="ECO:0000256" key="2">
    <source>
        <dbReference type="ARBA" id="ARBA00009067"/>
    </source>
</evidence>
<feature type="transmembrane region" description="Helical" evidence="4">
    <location>
        <begin position="238"/>
        <end position="259"/>
    </location>
</feature>
<dbReference type="Proteomes" id="UP000245021">
    <property type="component" value="Unassembled WGS sequence"/>
</dbReference>
<evidence type="ECO:0000256" key="4">
    <source>
        <dbReference type="SAM" id="Phobius"/>
    </source>
</evidence>
<feature type="transmembrane region" description="Helical" evidence="4">
    <location>
        <begin position="30"/>
        <end position="47"/>
    </location>
</feature>
<sequence>MNILRKYSLLISLIPGILLGLLVTQGHIGLSLLWSALFFYAASLLVIHQKLYWLALFVLSLLPMLSITIINQQNQRQHQPFSFLEILIFLVIFLFALILSYRIARKKELIEPIHISRFPLGKILIGFLMIFVASLLTSFIGSLLKETGTENQAALNQLATAIPTIVYAIAVVGAGFFEELTYRVAIMDGVLKKYQPLAFLAALLLFTLMHSPSNIYSWLTYGLMSLILTTFYYRYRNFYLNMGIHMLWNGFGILISLLVR</sequence>
<dbReference type="OrthoDB" id="8607342at2"/>
<keyword evidence="7" id="KW-1185">Reference proteome</keyword>
<comment type="similarity">
    <text evidence="2">Belongs to the UPF0177 family.</text>
</comment>
<organism evidence="6 7">
    <name type="scientific">Lactococcus termiticola</name>
    <dbReference type="NCBI Taxonomy" id="2169526"/>
    <lineage>
        <taxon>Bacteria</taxon>
        <taxon>Bacillati</taxon>
        <taxon>Bacillota</taxon>
        <taxon>Bacilli</taxon>
        <taxon>Lactobacillales</taxon>
        <taxon>Streptococcaceae</taxon>
        <taxon>Lactococcus</taxon>
    </lineage>
</organism>
<feature type="transmembrane region" description="Helical" evidence="4">
    <location>
        <begin position="82"/>
        <end position="103"/>
    </location>
</feature>
<reference evidence="6 7" key="1">
    <citation type="journal article" date="2018" name="Genome Announc.">
        <title>Draft Genome Sequence of Lactococcus sp. Strain NtB2 (JCM 32569), Isolated from the Gut of the Higher Termite Nasutitermes takasagoensis.</title>
        <authorList>
            <person name="Noda S."/>
            <person name="Aihara C."/>
            <person name="Yuki M."/>
            <person name="Ohkuma M."/>
        </authorList>
    </citation>
    <scope>NUCLEOTIDE SEQUENCE [LARGE SCALE GENOMIC DNA]</scope>
    <source>
        <strain evidence="6 7">NtB2</strain>
    </source>
</reference>
<keyword evidence="4" id="KW-0812">Transmembrane</keyword>
<dbReference type="InterPro" id="IPR052710">
    <property type="entry name" value="CAAX_protease"/>
</dbReference>
<dbReference type="EMBL" id="BFFO01000003">
    <property type="protein sequence ID" value="GBG96530.1"/>
    <property type="molecule type" value="Genomic_DNA"/>
</dbReference>
<feature type="transmembrane region" description="Helical" evidence="4">
    <location>
        <begin position="52"/>
        <end position="70"/>
    </location>
</feature>